<dbReference type="Pfam" id="PF04464">
    <property type="entry name" value="Glyphos_transf"/>
    <property type="match status" value="1"/>
</dbReference>
<dbReference type="RefSeq" id="WP_075013364.1">
    <property type="nucleotide sequence ID" value="NZ_FOWE01000004.1"/>
</dbReference>
<dbReference type="InterPro" id="IPR007554">
    <property type="entry name" value="Glycerophosphate_synth"/>
</dbReference>
<gene>
    <name evidence="2" type="ORF">SAMN05660359_02012</name>
</gene>
<dbReference type="CDD" id="cd00761">
    <property type="entry name" value="Glyco_tranf_GTA_type"/>
    <property type="match status" value="1"/>
</dbReference>
<reference evidence="3" key="1">
    <citation type="submission" date="2016-10" db="EMBL/GenBank/DDBJ databases">
        <authorList>
            <person name="Varghese N."/>
            <person name="Submissions S."/>
        </authorList>
    </citation>
    <scope>NUCLEOTIDE SEQUENCE [LARGE SCALE GENOMIC DNA]</scope>
    <source>
        <strain evidence="3">DSM 43161</strain>
    </source>
</reference>
<dbReference type="InterPro" id="IPR050834">
    <property type="entry name" value="Glycosyltransf_2"/>
</dbReference>
<dbReference type="Pfam" id="PF00535">
    <property type="entry name" value="Glycos_transf_2"/>
    <property type="match status" value="1"/>
</dbReference>
<dbReference type="GO" id="GO:0047355">
    <property type="term" value="F:CDP-glycerol glycerophosphotransferase activity"/>
    <property type="evidence" value="ECO:0007669"/>
    <property type="project" value="InterPro"/>
</dbReference>
<organism evidence="2 3">
    <name type="scientific">Geodermatophilus obscurus</name>
    <dbReference type="NCBI Taxonomy" id="1861"/>
    <lineage>
        <taxon>Bacteria</taxon>
        <taxon>Bacillati</taxon>
        <taxon>Actinomycetota</taxon>
        <taxon>Actinomycetes</taxon>
        <taxon>Geodermatophilales</taxon>
        <taxon>Geodermatophilaceae</taxon>
        <taxon>Geodermatophilus</taxon>
    </lineage>
</organism>
<keyword evidence="3" id="KW-1185">Reference proteome</keyword>
<dbReference type="InterPro" id="IPR043148">
    <property type="entry name" value="TagF_C"/>
</dbReference>
<dbReference type="Gene3D" id="3.40.50.12580">
    <property type="match status" value="1"/>
</dbReference>
<dbReference type="GO" id="GO:0016020">
    <property type="term" value="C:membrane"/>
    <property type="evidence" value="ECO:0007669"/>
    <property type="project" value="InterPro"/>
</dbReference>
<keyword evidence="2" id="KW-0808">Transferase</keyword>
<dbReference type="InterPro" id="IPR001173">
    <property type="entry name" value="Glyco_trans_2-like"/>
</dbReference>
<feature type="domain" description="Glycosyltransferase 2-like" evidence="1">
    <location>
        <begin position="20"/>
        <end position="126"/>
    </location>
</feature>
<dbReference type="PANTHER" id="PTHR43685:SF2">
    <property type="entry name" value="GLYCOSYLTRANSFERASE 2-LIKE DOMAIN-CONTAINING PROTEIN"/>
    <property type="match status" value="1"/>
</dbReference>
<proteinExistence type="predicted"/>
<dbReference type="AlphaFoldDB" id="A0A1I5FAN4"/>
<sequence length="973" mass="108808">MSPTATAPVEGPSPARPRFSVVSAVYNVAEYIEAFLSSLDRQTYGIENLEIILVDDGSTDGAGEIARRWAESTPARVHVIRQENAGQGAARNAGIELATGEWVTFADPDDVLADDYFSEVAAFLGTQRKTPDLLATRLLVFTDDPAAHVDKHALRKNFGRGNQLVDMSQYPNRIHLSAGTAFLPLDRLRANGNRFDPRIRPTFEDGHLIGVHLLESAAPLVGFIASAGYYYRKRADGTSSVQSAWTRDDKYLAVPRYGYLDLLRRGAQRYGRPPVWLQNTVLYDLLWYFKADSRLISATGAVRPEVQDEFHALCREIFALIDVETIMGFQVSSTAYWLRNALVVGYKDLRTRPSQVRLDQLDERQRLVRARYTYGGPRPREEFSWRGRQVEPVHQKVRSIEFFGRAVAQERIVWLPADGTLRITLDGRPVPLSTRAPSDLPYQVTALRLSKELGASRPDLASGPDVGATGLVRVVGAPARWLSALVTWFAAWVDREQWTARITRRRAAGPSARRRYADAWVLMDRQEQAQDSAEHLYRYLKRKRPQVNAWFVLDRQSPDWRRLQREGFKLVAHGSVQWRMLLLNARHVVSSHANAFAMAPLPHALYGRPQWQFTFLQHGVGKDDYSRWLNDKRISLLMTTTEAEERSFTGDGTPYVFTTKEVKRTGLPRHDALLAKARKLADRDVDRILVMPTWRRSLAEGMPESLTPEERAAAFRASEYAQHWFGLLQAPELRQVAERTGSRVAFLPHPNMTPFLHDSDVPGHVELLRWADVDVQDVFARTALLITDYSSIAFEVALLGRPTVYFQFDRDEFFSGAQPYRRGYFSYERDGFGPVTTSLEEAVSALEKLAVEGLRPDEAIERRIRATFGEPAGDACYQVFKAIRELDRPVRAQVVAGPSGVEVAAGDAAAVVEGPGTPTTEGLAPGDGLTGAQLVEDALNDAALHEPELADEGLSEDFEAVGADGVTVGADQL</sequence>
<dbReference type="Proteomes" id="UP000183642">
    <property type="component" value="Unassembled WGS sequence"/>
</dbReference>
<evidence type="ECO:0000259" key="1">
    <source>
        <dbReference type="Pfam" id="PF00535"/>
    </source>
</evidence>
<dbReference type="InterPro" id="IPR029044">
    <property type="entry name" value="Nucleotide-diphossugar_trans"/>
</dbReference>
<evidence type="ECO:0000313" key="2">
    <source>
        <dbReference type="EMBL" id="SFO20381.1"/>
    </source>
</evidence>
<dbReference type="EMBL" id="FOWE01000004">
    <property type="protein sequence ID" value="SFO20381.1"/>
    <property type="molecule type" value="Genomic_DNA"/>
</dbReference>
<dbReference type="PANTHER" id="PTHR43685">
    <property type="entry name" value="GLYCOSYLTRANSFERASE"/>
    <property type="match status" value="1"/>
</dbReference>
<accession>A0A1I5FAN4</accession>
<dbReference type="SUPFAM" id="SSF53448">
    <property type="entry name" value="Nucleotide-diphospho-sugar transferases"/>
    <property type="match status" value="1"/>
</dbReference>
<dbReference type="SUPFAM" id="SSF53756">
    <property type="entry name" value="UDP-Glycosyltransferase/glycogen phosphorylase"/>
    <property type="match status" value="1"/>
</dbReference>
<protein>
    <submittedName>
        <fullName evidence="2">Glycosyltransferase involved in cell wall bisynthesis</fullName>
    </submittedName>
</protein>
<evidence type="ECO:0000313" key="3">
    <source>
        <dbReference type="Proteomes" id="UP000183642"/>
    </source>
</evidence>
<dbReference type="Gene3D" id="3.90.550.10">
    <property type="entry name" value="Spore Coat Polysaccharide Biosynthesis Protein SpsA, Chain A"/>
    <property type="match status" value="1"/>
</dbReference>
<name>A0A1I5FAN4_9ACTN</name>